<dbReference type="InterPro" id="IPR001279">
    <property type="entry name" value="Metallo-B-lactamas"/>
</dbReference>
<gene>
    <name evidence="4" type="ORF">UW49_C0007G0050</name>
</gene>
<keyword evidence="1" id="KW-0378">Hydrolase</keyword>
<dbReference type="Gene3D" id="3.40.50.10890">
    <property type="match status" value="1"/>
</dbReference>
<dbReference type="PANTHER" id="PTHR11203:SF37">
    <property type="entry name" value="INTEGRATOR COMPLEX SUBUNIT 11"/>
    <property type="match status" value="1"/>
</dbReference>
<evidence type="ECO:0000313" key="5">
    <source>
        <dbReference type="Proteomes" id="UP000033977"/>
    </source>
</evidence>
<dbReference type="InterPro" id="IPR022712">
    <property type="entry name" value="Beta_Casp"/>
</dbReference>
<reference evidence="4 5" key="1">
    <citation type="journal article" date="2015" name="Nature">
        <title>rRNA introns, odd ribosomes, and small enigmatic genomes across a large radiation of phyla.</title>
        <authorList>
            <person name="Brown C.T."/>
            <person name="Hug L.A."/>
            <person name="Thomas B.C."/>
            <person name="Sharon I."/>
            <person name="Castelle C.J."/>
            <person name="Singh A."/>
            <person name="Wilkins M.J."/>
            <person name="Williams K.H."/>
            <person name="Banfield J.F."/>
        </authorList>
    </citation>
    <scope>NUCLEOTIDE SEQUENCE [LARGE SCALE GENOMIC DNA]</scope>
</reference>
<dbReference type="AlphaFoldDB" id="A0A0G1ID83"/>
<dbReference type="InterPro" id="IPR011108">
    <property type="entry name" value="RMMBL"/>
</dbReference>
<evidence type="ECO:0000259" key="3">
    <source>
        <dbReference type="SMART" id="SM01027"/>
    </source>
</evidence>
<dbReference type="PANTHER" id="PTHR11203">
    <property type="entry name" value="CLEAVAGE AND POLYADENYLATION SPECIFICITY FACTOR FAMILY MEMBER"/>
    <property type="match status" value="1"/>
</dbReference>
<feature type="domain" description="Metallo-beta-lactamase" evidence="2">
    <location>
        <begin position="14"/>
        <end position="234"/>
    </location>
</feature>
<dbReference type="SMART" id="SM01027">
    <property type="entry name" value="Beta-Casp"/>
    <property type="match status" value="1"/>
</dbReference>
<dbReference type="Pfam" id="PF10996">
    <property type="entry name" value="Beta-Casp"/>
    <property type="match status" value="1"/>
</dbReference>
<dbReference type="SMART" id="SM00849">
    <property type="entry name" value="Lactamase_B"/>
    <property type="match status" value="1"/>
</dbReference>
<evidence type="ECO:0000259" key="2">
    <source>
        <dbReference type="SMART" id="SM00849"/>
    </source>
</evidence>
<organism evidence="4 5">
    <name type="scientific">Candidatus Giovannonibacteria bacterium GW2011_GWB1_44_23</name>
    <dbReference type="NCBI Taxonomy" id="1618652"/>
    <lineage>
        <taxon>Bacteria</taxon>
        <taxon>Candidatus Giovannoniibacteriota</taxon>
    </lineage>
</organism>
<dbReference type="Pfam" id="PF00753">
    <property type="entry name" value="Lactamase_B"/>
    <property type="match status" value="1"/>
</dbReference>
<proteinExistence type="predicted"/>
<name>A0A0G1ID83_9BACT</name>
<comment type="caution">
    <text evidence="4">The sequence shown here is derived from an EMBL/GenBank/DDBJ whole genome shotgun (WGS) entry which is preliminary data.</text>
</comment>
<dbReference type="InterPro" id="IPR036866">
    <property type="entry name" value="RibonucZ/Hydroxyglut_hydro"/>
</dbReference>
<evidence type="ECO:0000256" key="1">
    <source>
        <dbReference type="ARBA" id="ARBA00022801"/>
    </source>
</evidence>
<dbReference type="CDD" id="cd16295">
    <property type="entry name" value="TTHA0252-CPSF-like_MBL-fold"/>
    <property type="match status" value="1"/>
</dbReference>
<dbReference type="GO" id="GO:0004521">
    <property type="term" value="F:RNA endonuclease activity"/>
    <property type="evidence" value="ECO:0007669"/>
    <property type="project" value="TreeGrafter"/>
</dbReference>
<accession>A0A0G1ID83</accession>
<dbReference type="PATRIC" id="fig|1618652.3.peg.524"/>
<feature type="domain" description="Beta-Casp" evidence="3">
    <location>
        <begin position="250"/>
        <end position="373"/>
    </location>
</feature>
<dbReference type="Gene3D" id="3.60.15.10">
    <property type="entry name" value="Ribonuclease Z/Hydroxyacylglutathione hydrolase-like"/>
    <property type="match status" value="1"/>
</dbReference>
<dbReference type="Proteomes" id="UP000033977">
    <property type="component" value="Unassembled WGS sequence"/>
</dbReference>
<dbReference type="InterPro" id="IPR050698">
    <property type="entry name" value="MBL"/>
</dbReference>
<evidence type="ECO:0000313" key="4">
    <source>
        <dbReference type="EMBL" id="KKT57170.1"/>
    </source>
</evidence>
<dbReference type="SUPFAM" id="SSF56281">
    <property type="entry name" value="Metallo-hydrolase/oxidoreductase"/>
    <property type="match status" value="1"/>
</dbReference>
<protein>
    <submittedName>
        <fullName evidence="4">Metallo-beta-lactamase family protein</fullName>
    </submittedName>
</protein>
<dbReference type="Pfam" id="PF07521">
    <property type="entry name" value="RMMBL"/>
    <property type="match status" value="1"/>
</dbReference>
<dbReference type="GO" id="GO:0016787">
    <property type="term" value="F:hydrolase activity"/>
    <property type="evidence" value="ECO:0007669"/>
    <property type="project" value="UniProtKB-KW"/>
</dbReference>
<dbReference type="EMBL" id="LCIN01000007">
    <property type="protein sequence ID" value="KKT57170.1"/>
    <property type="molecule type" value="Genomic_DNA"/>
</dbReference>
<sequence length="458" mass="51166">MIKLSFYGAAQEVTGSCFLLENLPAGKAGGKNKILIDCGLFQCPKFCDIRSQKPFDFDPKSIEALFVTHAHVDHTGRIPKLVKEGFCGEIYSTHPTKDLAEIMLKDSVGVMIKEAERDGGVVPYTEEDVDRVMSFWEGKNYRERLQIGDFAVTFYDAGHVLGSAMILVACPDRSGGKNILFSGDLGNPANPLLNGFEKVVGAEILVLESTYGDREHEGIEEKKLKLERVIEQSIVQGGVLMIPAFSLEKTQELLWEISDMLRKKQVPNIPIFLDSPLAIRATEVYQKYYSYLNKAYVDKRSFSFLNFPQIHVALTTEESKKINNAPSPKIIIAGSGMSTGGRILHHERRYLQDPKSTILFIGYQSPASLGRRIQDGADEVTIFGEKIPVRCSKETIYGYSAHPDYAALFEFVREKSDTLKKIYTTHGEPKSSLTLVQKIRDNLGIEAYAPKYGESVEI</sequence>